<dbReference type="SUPFAM" id="SSF51735">
    <property type="entry name" value="NAD(P)-binding Rossmann-fold domains"/>
    <property type="match status" value="1"/>
</dbReference>
<dbReference type="EMBL" id="JACPUR010000012">
    <property type="protein sequence ID" value="MBI3126768.1"/>
    <property type="molecule type" value="Genomic_DNA"/>
</dbReference>
<dbReference type="SMART" id="SM00881">
    <property type="entry name" value="CoA_binding"/>
    <property type="match status" value="1"/>
</dbReference>
<protein>
    <submittedName>
        <fullName evidence="2">CoA-binding protein</fullName>
    </submittedName>
</protein>
<dbReference type="InterPro" id="IPR003781">
    <property type="entry name" value="CoA-bd"/>
</dbReference>
<accession>A0A932HYH7</accession>
<dbReference type="Gene3D" id="3.40.50.720">
    <property type="entry name" value="NAD(P)-binding Rossmann-like Domain"/>
    <property type="match status" value="1"/>
</dbReference>
<dbReference type="PANTHER" id="PTHR33303">
    <property type="entry name" value="CYTOPLASMIC PROTEIN-RELATED"/>
    <property type="match status" value="1"/>
</dbReference>
<reference evidence="2" key="1">
    <citation type="submission" date="2020-07" db="EMBL/GenBank/DDBJ databases">
        <title>Huge and variable diversity of episymbiotic CPR bacteria and DPANN archaea in groundwater ecosystems.</title>
        <authorList>
            <person name="He C.Y."/>
            <person name="Keren R."/>
            <person name="Whittaker M."/>
            <person name="Farag I.F."/>
            <person name="Doudna J."/>
            <person name="Cate J.H.D."/>
            <person name="Banfield J.F."/>
        </authorList>
    </citation>
    <scope>NUCLEOTIDE SEQUENCE</scope>
    <source>
        <strain evidence="2">NC_groundwater_763_Ag_S-0.2um_68_21</strain>
    </source>
</reference>
<dbReference type="Pfam" id="PF13380">
    <property type="entry name" value="CoA_binding_2"/>
    <property type="match status" value="1"/>
</dbReference>
<evidence type="ECO:0000313" key="3">
    <source>
        <dbReference type="Proteomes" id="UP000782312"/>
    </source>
</evidence>
<organism evidence="2 3">
    <name type="scientific">Tectimicrobiota bacterium</name>
    <dbReference type="NCBI Taxonomy" id="2528274"/>
    <lineage>
        <taxon>Bacteria</taxon>
        <taxon>Pseudomonadati</taxon>
        <taxon>Nitrospinota/Tectimicrobiota group</taxon>
        <taxon>Candidatus Tectimicrobiota</taxon>
    </lineage>
</organism>
<evidence type="ECO:0000313" key="2">
    <source>
        <dbReference type="EMBL" id="MBI3126768.1"/>
    </source>
</evidence>
<name>A0A932HYH7_UNCTE</name>
<dbReference type="PANTHER" id="PTHR33303:SF2">
    <property type="entry name" value="COA-BINDING DOMAIN-CONTAINING PROTEIN"/>
    <property type="match status" value="1"/>
</dbReference>
<feature type="domain" description="CoA-binding" evidence="1">
    <location>
        <begin position="12"/>
        <end position="106"/>
    </location>
</feature>
<gene>
    <name evidence="2" type="ORF">HYZ11_04095</name>
</gene>
<proteinExistence type="predicted"/>
<evidence type="ECO:0000259" key="1">
    <source>
        <dbReference type="SMART" id="SM00881"/>
    </source>
</evidence>
<comment type="caution">
    <text evidence="2">The sequence shown here is derived from an EMBL/GenBank/DDBJ whole genome shotgun (WGS) entry which is preliminary data.</text>
</comment>
<dbReference type="InterPro" id="IPR036291">
    <property type="entry name" value="NAD(P)-bd_dom_sf"/>
</dbReference>
<sequence>MNPGERRLAEILENARTIAVVGLSGDPGRTSHRIAAYLQAAGYRIIPVNSEADEALGEKSLPSLRDIEGPVDIVNVFRRPAHIPAVAEDFLRMRARPGVFWMQKGIAHPGSARRLEAAGAEVVQDLCIKTLHRLLLAGQPRD</sequence>
<dbReference type="AlphaFoldDB" id="A0A932HYH7"/>
<dbReference type="Proteomes" id="UP000782312">
    <property type="component" value="Unassembled WGS sequence"/>
</dbReference>